<dbReference type="Proteomes" id="UP001320603">
    <property type="component" value="Chromosome"/>
</dbReference>
<evidence type="ECO:0000259" key="2">
    <source>
        <dbReference type="PROSITE" id="PS50206"/>
    </source>
</evidence>
<evidence type="ECO:0000256" key="1">
    <source>
        <dbReference type="SAM" id="SignalP"/>
    </source>
</evidence>
<reference evidence="3 4" key="1">
    <citation type="submission" date="2024-02" db="EMBL/GenBank/DDBJ databases">
        <title>Whole genome sequencing of Parabacteroides sp. AD58.</title>
        <authorList>
            <person name="Chaplin A.V."/>
            <person name="Pikina A.P."/>
            <person name="Sokolova S.R."/>
            <person name="Korostin D.O."/>
            <person name="Efimov B.A."/>
        </authorList>
    </citation>
    <scope>NUCLEOTIDE SEQUENCE [LARGE SCALE GENOMIC DNA]</scope>
    <source>
        <strain evidence="3 4">AD58</strain>
    </source>
</reference>
<proteinExistence type="predicted"/>
<dbReference type="RefSeq" id="WP_251967005.1">
    <property type="nucleotide sequence ID" value="NZ_CP146284.1"/>
</dbReference>
<feature type="signal peptide" evidence="1">
    <location>
        <begin position="1"/>
        <end position="22"/>
    </location>
</feature>
<gene>
    <name evidence="3" type="ORF">NEE14_012975</name>
</gene>
<dbReference type="PANTHER" id="PTHR43031:SF1">
    <property type="entry name" value="PYRIDINE NUCLEOTIDE-DISULPHIDE OXIDOREDUCTASE"/>
    <property type="match status" value="1"/>
</dbReference>
<dbReference type="Gene3D" id="3.40.250.10">
    <property type="entry name" value="Rhodanese-like domain"/>
    <property type="match status" value="1"/>
</dbReference>
<dbReference type="EMBL" id="CP146284">
    <property type="protein sequence ID" value="WWV65897.1"/>
    <property type="molecule type" value="Genomic_DNA"/>
</dbReference>
<protein>
    <submittedName>
        <fullName evidence="3">Rhodanese-like domain-containing protein</fullName>
    </submittedName>
</protein>
<dbReference type="Pfam" id="PF00581">
    <property type="entry name" value="Rhodanese"/>
    <property type="match status" value="1"/>
</dbReference>
<dbReference type="PROSITE" id="PS50206">
    <property type="entry name" value="RHODANESE_3"/>
    <property type="match status" value="1"/>
</dbReference>
<feature type="chain" id="PRO_5045624426" evidence="1">
    <location>
        <begin position="23"/>
        <end position="147"/>
    </location>
</feature>
<sequence>MKNKKQILSILFFLATTGTVMGQNQTTPTVQIPDSLQILDKDPNFTTYTAAGFDQCWAAYPGAQLVDVRTADEYAKGHIASARNIDVKKETFLQEADSLLDKSKPVAVYCKGGVRSRMAAKQLLSKGFMVYNLQDGYDGWLRYQEGE</sequence>
<name>A0ABZ2IJA2_9BACT</name>
<dbReference type="PANTHER" id="PTHR43031">
    <property type="entry name" value="FAD-DEPENDENT OXIDOREDUCTASE"/>
    <property type="match status" value="1"/>
</dbReference>
<keyword evidence="1" id="KW-0732">Signal</keyword>
<dbReference type="SMART" id="SM00450">
    <property type="entry name" value="RHOD"/>
    <property type="match status" value="1"/>
</dbReference>
<dbReference type="InterPro" id="IPR050229">
    <property type="entry name" value="GlpE_sulfurtransferase"/>
</dbReference>
<feature type="domain" description="Rhodanese" evidence="2">
    <location>
        <begin position="59"/>
        <end position="145"/>
    </location>
</feature>
<dbReference type="InterPro" id="IPR036873">
    <property type="entry name" value="Rhodanese-like_dom_sf"/>
</dbReference>
<dbReference type="CDD" id="cd00158">
    <property type="entry name" value="RHOD"/>
    <property type="match status" value="1"/>
</dbReference>
<keyword evidence="4" id="KW-1185">Reference proteome</keyword>
<organism evidence="3 4">
    <name type="scientific">Parabacteroides absconsus</name>
    <dbReference type="NCBI Taxonomy" id="2951805"/>
    <lineage>
        <taxon>Bacteria</taxon>
        <taxon>Pseudomonadati</taxon>
        <taxon>Bacteroidota</taxon>
        <taxon>Bacteroidia</taxon>
        <taxon>Bacteroidales</taxon>
        <taxon>Tannerellaceae</taxon>
        <taxon>Parabacteroides</taxon>
    </lineage>
</organism>
<dbReference type="SUPFAM" id="SSF52821">
    <property type="entry name" value="Rhodanese/Cell cycle control phosphatase"/>
    <property type="match status" value="1"/>
</dbReference>
<dbReference type="InterPro" id="IPR001763">
    <property type="entry name" value="Rhodanese-like_dom"/>
</dbReference>
<evidence type="ECO:0000313" key="4">
    <source>
        <dbReference type="Proteomes" id="UP001320603"/>
    </source>
</evidence>
<accession>A0ABZ2IJA2</accession>
<evidence type="ECO:0000313" key="3">
    <source>
        <dbReference type="EMBL" id="WWV65897.1"/>
    </source>
</evidence>